<accession>A0A1G8KBC6</accession>
<dbReference type="PANTHER" id="PTHR30346:SF0">
    <property type="entry name" value="HCA OPERON TRANSCRIPTIONAL ACTIVATOR HCAR"/>
    <property type="match status" value="1"/>
</dbReference>
<dbReference type="PANTHER" id="PTHR30346">
    <property type="entry name" value="TRANSCRIPTIONAL DUAL REGULATOR HCAR-RELATED"/>
    <property type="match status" value="1"/>
</dbReference>
<evidence type="ECO:0000256" key="2">
    <source>
        <dbReference type="ARBA" id="ARBA00023015"/>
    </source>
</evidence>
<keyword evidence="4" id="KW-0804">Transcription</keyword>
<dbReference type="InterPro" id="IPR036388">
    <property type="entry name" value="WH-like_DNA-bd_sf"/>
</dbReference>
<dbReference type="AlphaFoldDB" id="A0A1G8KBC6"/>
<name>A0A1G8KBC6_9RHOO</name>
<dbReference type="Gene3D" id="3.40.190.10">
    <property type="entry name" value="Periplasmic binding protein-like II"/>
    <property type="match status" value="2"/>
</dbReference>
<dbReference type="PRINTS" id="PR00039">
    <property type="entry name" value="HTHLYSR"/>
</dbReference>
<dbReference type="SUPFAM" id="SSF46785">
    <property type="entry name" value="Winged helix' DNA-binding domain"/>
    <property type="match status" value="1"/>
</dbReference>
<dbReference type="Pfam" id="PF00126">
    <property type="entry name" value="HTH_1"/>
    <property type="match status" value="1"/>
</dbReference>
<sequence>MDVRRLKYFIVTAEERSISRAAERLHITQPPLTRHIQSLEEELGVLLFTRTSWGVELTQAGAALLKHAHNISAHIELATEQIRRVATGQAGRIDIGVFGSAMLSIIPKLLRSFSATHPDVKVVLHNTPKERQIGALHQGRILVAFDRYLPEFPNITSELVYREPLYVALNQSNPLAQQTEIKLDDLRNEPLIDEQDQSVFIACRTLFKRHSFEPIVAQKAGDLIAATIMVSGGFGTALVPESILNLQLPNVVFRPLATDVECLIDLHCAYRKDEDSRLLNDMLDCVRAYQRDQLPPAAGTPTAA</sequence>
<dbReference type="Proteomes" id="UP000198607">
    <property type="component" value="Unassembled WGS sequence"/>
</dbReference>
<gene>
    <name evidence="6" type="ORF">SAMN05660652_03371</name>
</gene>
<dbReference type="InterPro" id="IPR000847">
    <property type="entry name" value="LysR_HTH_N"/>
</dbReference>
<evidence type="ECO:0000256" key="4">
    <source>
        <dbReference type="ARBA" id="ARBA00023163"/>
    </source>
</evidence>
<comment type="similarity">
    <text evidence="1">Belongs to the LysR transcriptional regulatory family.</text>
</comment>
<dbReference type="InterPro" id="IPR036390">
    <property type="entry name" value="WH_DNA-bd_sf"/>
</dbReference>
<proteinExistence type="inferred from homology"/>
<dbReference type="GO" id="GO:0003677">
    <property type="term" value="F:DNA binding"/>
    <property type="evidence" value="ECO:0007669"/>
    <property type="project" value="UniProtKB-KW"/>
</dbReference>
<dbReference type="GO" id="GO:0003700">
    <property type="term" value="F:DNA-binding transcription factor activity"/>
    <property type="evidence" value="ECO:0007669"/>
    <property type="project" value="InterPro"/>
</dbReference>
<evidence type="ECO:0000256" key="1">
    <source>
        <dbReference type="ARBA" id="ARBA00009437"/>
    </source>
</evidence>
<keyword evidence="2" id="KW-0805">Transcription regulation</keyword>
<evidence type="ECO:0000259" key="5">
    <source>
        <dbReference type="PROSITE" id="PS50931"/>
    </source>
</evidence>
<dbReference type="SUPFAM" id="SSF53850">
    <property type="entry name" value="Periplasmic binding protein-like II"/>
    <property type="match status" value="1"/>
</dbReference>
<dbReference type="Pfam" id="PF03466">
    <property type="entry name" value="LysR_substrate"/>
    <property type="match status" value="1"/>
</dbReference>
<keyword evidence="3 6" id="KW-0238">DNA-binding</keyword>
<dbReference type="InterPro" id="IPR005119">
    <property type="entry name" value="LysR_subst-bd"/>
</dbReference>
<evidence type="ECO:0000313" key="7">
    <source>
        <dbReference type="Proteomes" id="UP000198607"/>
    </source>
</evidence>
<dbReference type="PROSITE" id="PS50931">
    <property type="entry name" value="HTH_LYSR"/>
    <property type="match status" value="1"/>
</dbReference>
<evidence type="ECO:0000256" key="3">
    <source>
        <dbReference type="ARBA" id="ARBA00023125"/>
    </source>
</evidence>
<reference evidence="6 7" key="1">
    <citation type="submission" date="2016-10" db="EMBL/GenBank/DDBJ databases">
        <authorList>
            <person name="de Groot N.N."/>
        </authorList>
    </citation>
    <scope>NUCLEOTIDE SEQUENCE [LARGE SCALE GENOMIC DNA]</scope>
    <source>
        <strain evidence="6 7">DSM 5885</strain>
    </source>
</reference>
<dbReference type="GO" id="GO:0032993">
    <property type="term" value="C:protein-DNA complex"/>
    <property type="evidence" value="ECO:0007669"/>
    <property type="project" value="TreeGrafter"/>
</dbReference>
<dbReference type="RefSeq" id="WP_176785959.1">
    <property type="nucleotide sequence ID" value="NZ_FNCY01000018.1"/>
</dbReference>
<protein>
    <submittedName>
        <fullName evidence="6">DNA-binding transcriptional regulator, LysR family</fullName>
    </submittedName>
</protein>
<dbReference type="STRING" id="83767.SAMN05660652_03371"/>
<dbReference type="Gene3D" id="1.10.10.10">
    <property type="entry name" value="Winged helix-like DNA-binding domain superfamily/Winged helix DNA-binding domain"/>
    <property type="match status" value="1"/>
</dbReference>
<dbReference type="FunFam" id="1.10.10.10:FF:000001">
    <property type="entry name" value="LysR family transcriptional regulator"/>
    <property type="match status" value="1"/>
</dbReference>
<feature type="domain" description="HTH lysR-type" evidence="5">
    <location>
        <begin position="1"/>
        <end position="58"/>
    </location>
</feature>
<keyword evidence="7" id="KW-1185">Reference proteome</keyword>
<organism evidence="6 7">
    <name type="scientific">Propionivibrio dicarboxylicus</name>
    <dbReference type="NCBI Taxonomy" id="83767"/>
    <lineage>
        <taxon>Bacteria</taxon>
        <taxon>Pseudomonadati</taxon>
        <taxon>Pseudomonadota</taxon>
        <taxon>Betaproteobacteria</taxon>
        <taxon>Rhodocyclales</taxon>
        <taxon>Rhodocyclaceae</taxon>
        <taxon>Propionivibrio</taxon>
    </lineage>
</organism>
<evidence type="ECO:0000313" key="6">
    <source>
        <dbReference type="EMBL" id="SDI40738.1"/>
    </source>
</evidence>
<dbReference type="EMBL" id="FNCY01000018">
    <property type="protein sequence ID" value="SDI40738.1"/>
    <property type="molecule type" value="Genomic_DNA"/>
</dbReference>